<keyword evidence="2" id="KW-0813">Transport</keyword>
<dbReference type="Pfam" id="PF00520">
    <property type="entry name" value="Ion_trans"/>
    <property type="match status" value="4"/>
</dbReference>
<dbReference type="PANTHER" id="PTHR45628">
    <property type="entry name" value="VOLTAGE-DEPENDENT CALCIUM CHANNEL TYPE A SUBUNIT ALPHA-1"/>
    <property type="match status" value="1"/>
</dbReference>
<feature type="transmembrane region" description="Helical" evidence="14">
    <location>
        <begin position="1428"/>
        <end position="1449"/>
    </location>
</feature>
<evidence type="ECO:0000313" key="16">
    <source>
        <dbReference type="EMBL" id="EAR90592.2"/>
    </source>
</evidence>
<feature type="region of interest" description="Disordered" evidence="13">
    <location>
        <begin position="445"/>
        <end position="464"/>
    </location>
</feature>
<feature type="domain" description="Ion transport" evidence="15">
    <location>
        <begin position="1338"/>
        <end position="1609"/>
    </location>
</feature>
<feature type="transmembrane region" description="Helical" evidence="14">
    <location>
        <begin position="1404"/>
        <end position="1422"/>
    </location>
</feature>
<evidence type="ECO:0000256" key="6">
    <source>
        <dbReference type="ARBA" id="ARBA00022837"/>
    </source>
</evidence>
<evidence type="ECO:0000313" key="17">
    <source>
        <dbReference type="Proteomes" id="UP000009168"/>
    </source>
</evidence>
<evidence type="ECO:0000256" key="1">
    <source>
        <dbReference type="ARBA" id="ARBA00004141"/>
    </source>
</evidence>
<evidence type="ECO:0000256" key="3">
    <source>
        <dbReference type="ARBA" id="ARBA00022568"/>
    </source>
</evidence>
<evidence type="ECO:0000256" key="9">
    <source>
        <dbReference type="ARBA" id="ARBA00023065"/>
    </source>
</evidence>
<dbReference type="GO" id="GO:0098703">
    <property type="term" value="P:calcium ion import across plasma membrane"/>
    <property type="evidence" value="ECO:0007669"/>
    <property type="project" value="TreeGrafter"/>
</dbReference>
<feature type="domain" description="Ion transport" evidence="15">
    <location>
        <begin position="147"/>
        <end position="437"/>
    </location>
</feature>
<dbReference type="eggNOG" id="KOG2302">
    <property type="taxonomic scope" value="Eukaryota"/>
</dbReference>
<feature type="transmembrane region" description="Helical" evidence="14">
    <location>
        <begin position="1690"/>
        <end position="1711"/>
    </location>
</feature>
<evidence type="ECO:0000256" key="2">
    <source>
        <dbReference type="ARBA" id="ARBA00022448"/>
    </source>
</evidence>
<dbReference type="HOGENOM" id="CLU_231726_0_0_1"/>
<reference evidence="17" key="1">
    <citation type="journal article" date="2006" name="PLoS Biol.">
        <title>Macronuclear genome sequence of the ciliate Tetrahymena thermophila, a model eukaryote.</title>
        <authorList>
            <person name="Eisen J.A."/>
            <person name="Coyne R.S."/>
            <person name="Wu M."/>
            <person name="Wu D."/>
            <person name="Thiagarajan M."/>
            <person name="Wortman J.R."/>
            <person name="Badger J.H."/>
            <person name="Ren Q."/>
            <person name="Amedeo P."/>
            <person name="Jones K.M."/>
            <person name="Tallon L.J."/>
            <person name="Delcher A.L."/>
            <person name="Salzberg S.L."/>
            <person name="Silva J.C."/>
            <person name="Haas B.J."/>
            <person name="Majoros W.H."/>
            <person name="Farzad M."/>
            <person name="Carlton J.M."/>
            <person name="Smith R.K. Jr."/>
            <person name="Garg J."/>
            <person name="Pearlman R.E."/>
            <person name="Karrer K.M."/>
            <person name="Sun L."/>
            <person name="Manning G."/>
            <person name="Elde N.C."/>
            <person name="Turkewitz A.P."/>
            <person name="Asai D.J."/>
            <person name="Wilkes D.E."/>
            <person name="Wang Y."/>
            <person name="Cai H."/>
            <person name="Collins K."/>
            <person name="Stewart B.A."/>
            <person name="Lee S.R."/>
            <person name="Wilamowska K."/>
            <person name="Weinberg Z."/>
            <person name="Ruzzo W.L."/>
            <person name="Wloga D."/>
            <person name="Gaertig J."/>
            <person name="Frankel J."/>
            <person name="Tsao C.-C."/>
            <person name="Gorovsky M.A."/>
            <person name="Keeling P.J."/>
            <person name="Waller R.F."/>
            <person name="Patron N.J."/>
            <person name="Cherry J.M."/>
            <person name="Stover N.A."/>
            <person name="Krieger C.J."/>
            <person name="del Toro C."/>
            <person name="Ryder H.F."/>
            <person name="Williamson S.C."/>
            <person name="Barbeau R.A."/>
            <person name="Hamilton E.P."/>
            <person name="Orias E."/>
        </authorList>
    </citation>
    <scope>NUCLEOTIDE SEQUENCE [LARGE SCALE GENOMIC DNA]</scope>
    <source>
        <strain evidence="17">SB210</strain>
    </source>
</reference>
<dbReference type="EMBL" id="GG662798">
    <property type="protein sequence ID" value="EAR90592.2"/>
    <property type="molecule type" value="Genomic_DNA"/>
</dbReference>
<sequence>MDKVKNEIQANHVNNKMEQSPPLDNNFQFKRKMTKQEFNQLLNHEIEEEMKEVDVGKEELKADIQFQKQKTKMQSNHKKIHFEEDKEVAQREKFQRKEKRIRISALFEQKNELTTKKYDQLVQKSLNYFNLNHPLRRYLFKITNTIYYKRIILLFTLLQIAGFFMIDYSYRKHQNLEKFQINTNKISYFFDLVCNIVFTFELIINIIICGLWQKKYTYFRNKWNILLFCVLISSWISLFLENQLVNSIKYLRITTFFRHFPNLRMKVNAFFVSFSHLTKTFVPLISIVFLYAVIGMSFFKGDIESRCRLTQHPDLESQTWEIDPNNQLPCGFLECPDFPVQTYCGNPIDYNLPPNHSEYNNEELLFGFPNFDNFQSALFTVYTFFMVSGWVSITQIYWRAQQKEVAAVYFGSLVLVTSQIFSNIILATLYEGFLNQTHIKHGPQVFYNQKKQKKRDENNNQKLRSRSRRDFIHEIQKKQENLNSDLFQNEIKKSSEVLDTEYPLNEQQEQNNSSLKSHFQKEKTKFKFRDLFVSIKKSPYTKFLFFANNLMSIIVLCLDYSDITDRDYRILNCLDFIAVLVLLLEILITFVADGIKQYFNNNINILDCLIFLTHIISYLFEVNLGYDIFFPVKQPFILVRCTKIMRSFQLLYNYQIFESWRVILDTYYYTLQTIPEYLIVSIILILVVSQIGRELFSQYIPESENELIRINFESVIDSIIASIMILYNEEYYVSMYFYSEIVGAQSIVFYLFTMLILYVLFMRLFIALFIKHFVKWMEELEKEIFNSKEQQHITDYYTFVKLTFQRCFYYFFSKSDIKKKSQVSAINGQINNVESNINVINNFKNSSESLQNKIQKSLNLQVDKTNYLKDKIFMSPKDNFSVKSSNKNNSSYFKKSSIKSLSCQVQDDSSNQFVSPPKKLNHLNIFQNIQKRPTIQGLLINQKANIKNPSKLSQYAEAGEQNQKDSPGLTDFSNNQKNKQDNNQRQQNESFHQGSDSKPKLSNLFSKITKDINSETQSIKLKSGYLNSQNDDMQKLNPSNQKSQFNKLLNNDEQTYKKINLNLEMQNHSPKIGNFFQQEDQNEKDIQIGHFQKEKDNQQNVTQNQNKNGYLENDNIIQDKLSNYSAKESQNMKRGDNINHKKSDSHINKLENKNIEDLISHNSFNNLKGKHQKSNTIMNIPTGLTETLPTQNNNQIFENNFLETPQKQADFLNSKNNNQSSENNFLEISQKSYKIQNSQISPTQKQKNKKLNQFNRSQSLFISKDIDSVVESISMSNKKNYNNKENSDSIIQESQAEKKQNQLNIVQNIEEELSNYQNYQIDEENSLILTFFSIIQSKKFDFAMIVFFICQAVIFVLDSPYLDTKSKQKLTLLILQGILSFIQILINLIKIFNLGLLNYLTQNYTNIIDLITSITCFVYVFPLNKEPLYYLKLINIFRLLLVLIYLAKYNQQIKFAGKLVQECAPRMKKLITFTVLYLLMMGIITTKLLKGQNWQCTFPTVYGEDKGYQELVVSKTDCIDLGGDWTESDYNYDNIIKSVQILYNIQSSEGWSQIMFDTYDSQGRNLTHQYQAHSYWAIFFIQFYFIAFVCFLNMFVGLMVESFSELLEKENLIHTLNPQQKEWYFIKSSIYGISPSKQLAPPDNPISKFIFKHLIKGYALKIIIYIFILLNGISFLFFKSRMTRDELENLYLINKICLSVFSVEFILILIAIQRQFLISKKNLFNLTVIIIGWLNLSFQLNNDVKTYNFNYRILDGIAKGLQLIRAYIIFRHFVLIRKLFKSLHYAISSIKGVLIIVVVFLYTSVLLSLNLFPYLKPQEIINYYDNHFQTFFQATFTLIRIVTSEAWYLIPLECSQKQEPNFVCRNDMHSYEDYVQFGLASCGNSLSFFFFYFFYLFFTLVILNIFIATIIESYKQSFKADESAINHYQMDDILELWTAFDPQGKGYITYKQFWKFSSQIAIIYGVDSQELLDIENKQKFLQTLNIPIFEDPENKIFCYKFHDVVISLSRISVSIKYGVNNLEPEDADLNYILEQKIVKSKLKGENLIKPTNLTSSDMILIIILSSKVRLWKKKFVDKNHDSQFYSNLKNITMKLKNQLYTQSQEIQQKNSKFDQQNQQIETQDNCKQI</sequence>
<protein>
    <submittedName>
        <fullName evidence="16">Cation channel family protein</fullName>
    </submittedName>
</protein>
<comment type="subcellular location">
    <subcellularLocation>
        <location evidence="1">Membrane</location>
        <topology evidence="1">Multi-pass membrane protein</topology>
    </subcellularLocation>
</comment>
<dbReference type="OrthoDB" id="431720at2759"/>
<feature type="transmembrane region" description="Helical" evidence="14">
    <location>
        <begin position="146"/>
        <end position="166"/>
    </location>
</feature>
<accession>Q22YS9</accession>
<evidence type="ECO:0000256" key="14">
    <source>
        <dbReference type="SAM" id="Phobius"/>
    </source>
</evidence>
<feature type="transmembrane region" description="Helical" evidence="14">
    <location>
        <begin position="406"/>
        <end position="430"/>
    </location>
</feature>
<keyword evidence="5 14" id="KW-0812">Transmembrane</keyword>
<keyword evidence="8 14" id="KW-1133">Transmembrane helix</keyword>
<feature type="transmembrane region" description="Helical" evidence="14">
    <location>
        <begin position="569"/>
        <end position="591"/>
    </location>
</feature>
<feature type="transmembrane region" description="Helical" evidence="14">
    <location>
        <begin position="677"/>
        <end position="696"/>
    </location>
</feature>
<feature type="domain" description="Ion transport" evidence="15">
    <location>
        <begin position="1660"/>
        <end position="1916"/>
    </location>
</feature>
<dbReference type="PANTHER" id="PTHR45628:SF7">
    <property type="entry name" value="VOLTAGE-DEPENDENT CALCIUM CHANNEL TYPE A SUBUNIT ALPHA-1"/>
    <property type="match status" value="1"/>
</dbReference>
<keyword evidence="11" id="KW-0325">Glycoprotein</keyword>
<feature type="transmembrane region" description="Helical" evidence="14">
    <location>
        <begin position="603"/>
        <end position="620"/>
    </location>
</feature>
<evidence type="ECO:0000256" key="7">
    <source>
        <dbReference type="ARBA" id="ARBA00022882"/>
    </source>
</evidence>
<feature type="region of interest" description="Disordered" evidence="13">
    <location>
        <begin position="951"/>
        <end position="1001"/>
    </location>
</feature>
<dbReference type="eggNOG" id="KOG2301">
    <property type="taxonomic scope" value="Eukaryota"/>
</dbReference>
<evidence type="ECO:0000256" key="12">
    <source>
        <dbReference type="ARBA" id="ARBA00023303"/>
    </source>
</evidence>
<keyword evidence="3" id="KW-0109">Calcium transport</keyword>
<feature type="transmembrane region" description="Helical" evidence="14">
    <location>
        <begin position="1575"/>
        <end position="1600"/>
    </location>
</feature>
<evidence type="ECO:0000256" key="10">
    <source>
        <dbReference type="ARBA" id="ARBA00023136"/>
    </source>
</evidence>
<feature type="transmembrane region" description="Helical" evidence="14">
    <location>
        <begin position="186"/>
        <end position="211"/>
    </location>
</feature>
<keyword evidence="9" id="KW-0406">Ion transport</keyword>
<keyword evidence="4" id="KW-0107">Calcium channel</keyword>
<keyword evidence="10 14" id="KW-0472">Membrane</keyword>
<feature type="compositionally biased region" description="Low complexity" evidence="13">
    <location>
        <begin position="974"/>
        <end position="988"/>
    </location>
</feature>
<feature type="transmembrane region" description="Helical" evidence="14">
    <location>
        <begin position="280"/>
        <end position="299"/>
    </location>
</feature>
<feature type="transmembrane region" description="Helical" evidence="14">
    <location>
        <begin position="1342"/>
        <end position="1361"/>
    </location>
</feature>
<dbReference type="GeneID" id="7833220"/>
<dbReference type="SUPFAM" id="SSF81324">
    <property type="entry name" value="Voltage-gated potassium channels"/>
    <property type="match status" value="3"/>
</dbReference>
<keyword evidence="7" id="KW-0851">Voltage-gated channel</keyword>
<dbReference type="InterPro" id="IPR005821">
    <property type="entry name" value="Ion_trans_dom"/>
</dbReference>
<feature type="transmembrane region" description="Helical" evidence="14">
    <location>
        <begin position="1792"/>
        <end position="1815"/>
    </location>
</feature>
<dbReference type="Gene3D" id="1.10.287.70">
    <property type="match status" value="4"/>
</dbReference>
<dbReference type="RefSeq" id="XP_001010837.2">
    <property type="nucleotide sequence ID" value="XM_001010837.2"/>
</dbReference>
<feature type="transmembrane region" description="Helical" evidence="14">
    <location>
        <begin position="1658"/>
        <end position="1678"/>
    </location>
</feature>
<evidence type="ECO:0000256" key="4">
    <source>
        <dbReference type="ARBA" id="ARBA00022673"/>
    </source>
</evidence>
<dbReference type="InParanoid" id="Q22YS9"/>
<dbReference type="Proteomes" id="UP000009168">
    <property type="component" value="Unassembled WGS sequence"/>
</dbReference>
<proteinExistence type="predicted"/>
<feature type="transmembrane region" description="Helical" evidence="14">
    <location>
        <begin position="1373"/>
        <end position="1392"/>
    </location>
</feature>
<feature type="transmembrane region" description="Helical" evidence="14">
    <location>
        <begin position="543"/>
        <end position="563"/>
    </location>
</feature>
<keyword evidence="12" id="KW-0407">Ion channel</keyword>
<gene>
    <name evidence="16" type="ORF">TTHERM_00122410</name>
</gene>
<name>Q22YS9_TETTS</name>
<dbReference type="InterPro" id="IPR027359">
    <property type="entry name" value="Volt_channel_dom_sf"/>
</dbReference>
<feature type="transmembrane region" description="Helical" evidence="14">
    <location>
        <begin position="377"/>
        <end position="400"/>
    </location>
</feature>
<feature type="transmembrane region" description="Helical" evidence="14">
    <location>
        <begin position="747"/>
        <end position="770"/>
    </location>
</feature>
<evidence type="ECO:0000259" key="15">
    <source>
        <dbReference type="Pfam" id="PF00520"/>
    </source>
</evidence>
<evidence type="ECO:0000256" key="5">
    <source>
        <dbReference type="ARBA" id="ARBA00022692"/>
    </source>
</evidence>
<dbReference type="GO" id="GO:0008331">
    <property type="term" value="F:high voltage-gated calcium channel activity"/>
    <property type="evidence" value="ECO:0007669"/>
    <property type="project" value="TreeGrafter"/>
</dbReference>
<dbReference type="Gene3D" id="1.10.238.10">
    <property type="entry name" value="EF-hand"/>
    <property type="match status" value="1"/>
</dbReference>
<feature type="transmembrane region" description="Helical" evidence="14">
    <location>
        <begin position="1889"/>
        <end position="1911"/>
    </location>
</feature>
<feature type="domain" description="Ion transport" evidence="15">
    <location>
        <begin position="539"/>
        <end position="778"/>
    </location>
</feature>
<dbReference type="Gene3D" id="1.20.120.350">
    <property type="entry name" value="Voltage-gated potassium channels. Chain C"/>
    <property type="match status" value="4"/>
</dbReference>
<evidence type="ECO:0000256" key="13">
    <source>
        <dbReference type="SAM" id="MobiDB-lite"/>
    </source>
</evidence>
<keyword evidence="6" id="KW-0106">Calcium</keyword>
<organism evidence="16 17">
    <name type="scientific">Tetrahymena thermophila (strain SB210)</name>
    <dbReference type="NCBI Taxonomy" id="312017"/>
    <lineage>
        <taxon>Eukaryota</taxon>
        <taxon>Sar</taxon>
        <taxon>Alveolata</taxon>
        <taxon>Ciliophora</taxon>
        <taxon>Intramacronucleata</taxon>
        <taxon>Oligohymenophorea</taxon>
        <taxon>Hymenostomatida</taxon>
        <taxon>Tetrahymenina</taxon>
        <taxon>Tetrahymenidae</taxon>
        <taxon>Tetrahymena</taxon>
    </lineage>
</organism>
<dbReference type="KEGG" id="tet:TTHERM_00122410"/>
<evidence type="ECO:0000256" key="11">
    <source>
        <dbReference type="ARBA" id="ARBA00023180"/>
    </source>
</evidence>
<feature type="transmembrane region" description="Helical" evidence="14">
    <location>
        <begin position="1723"/>
        <end position="1740"/>
    </location>
</feature>
<feature type="transmembrane region" description="Helical" evidence="14">
    <location>
        <begin position="223"/>
        <end position="240"/>
    </location>
</feature>
<feature type="transmembrane region" description="Helical" evidence="14">
    <location>
        <begin position="1470"/>
        <end position="1489"/>
    </location>
</feature>
<dbReference type="GO" id="GO:0005891">
    <property type="term" value="C:voltage-gated calcium channel complex"/>
    <property type="evidence" value="ECO:0007669"/>
    <property type="project" value="TreeGrafter"/>
</dbReference>
<keyword evidence="17" id="KW-1185">Reference proteome</keyword>
<dbReference type="InterPro" id="IPR050599">
    <property type="entry name" value="VDCC_alpha-1_subunit"/>
</dbReference>
<evidence type="ECO:0000256" key="8">
    <source>
        <dbReference type="ARBA" id="ARBA00022989"/>
    </source>
</evidence>
<dbReference type="STRING" id="312017.Q22YS9"/>